<feature type="compositionally biased region" description="Basic and acidic residues" evidence="1">
    <location>
        <begin position="386"/>
        <end position="406"/>
    </location>
</feature>
<protein>
    <submittedName>
        <fullName evidence="3">Uncharacterized protein</fullName>
    </submittedName>
</protein>
<feature type="region of interest" description="Disordered" evidence="1">
    <location>
        <begin position="378"/>
        <end position="436"/>
    </location>
</feature>
<evidence type="ECO:0000313" key="3">
    <source>
        <dbReference type="EMBL" id="KAI1704708.1"/>
    </source>
</evidence>
<evidence type="ECO:0000313" key="4">
    <source>
        <dbReference type="Proteomes" id="UP001201812"/>
    </source>
</evidence>
<gene>
    <name evidence="3" type="ORF">DdX_14064</name>
</gene>
<keyword evidence="2" id="KW-1133">Transmembrane helix</keyword>
<sequence>MAPNVTLKRKGSDPVEGQSITLYSSDKSNSIVFSATLPRYDCEWEGILGDELKFEYNSKFEHNCSFILQWNKDVYGISKGGEEKRMFILDKRKTSPDDIVTEIPIQFERDEVKLGDQRNKSGCAPRFKNGTLLFTVKEPPQYCSAILEFEVDLPTTSTQTHEMMFSTTNAPDTGLSSTSLIFVIVCSSVVGIVLLLGLAALIYWLYKRRRAEKKIEMVPDPLVPKKYITKSEKERRTCEEKEALEGVIKRIRENKILPWARKMRKNKPLTSQEIYDKEIAESEWRWIHRRNRALQENEAHGWDKETEDHIKTLEEAGREKELREFKTYLSRPVLYKRFLDEKDVAQRRSNCRHNGIKEPTYADRGCDFTKFEQNITRQLPQPMAEDWPKELETKEKADVVGSEPKKSPSSSKKKSSEKKSEKKSERGEQPTLENMV</sequence>
<dbReference type="CDD" id="cd12087">
    <property type="entry name" value="TM_EGFR-like"/>
    <property type="match status" value="1"/>
</dbReference>
<evidence type="ECO:0000256" key="2">
    <source>
        <dbReference type="SAM" id="Phobius"/>
    </source>
</evidence>
<name>A0AAD4MUY0_9BILA</name>
<proteinExistence type="predicted"/>
<organism evidence="3 4">
    <name type="scientific">Ditylenchus destructor</name>
    <dbReference type="NCBI Taxonomy" id="166010"/>
    <lineage>
        <taxon>Eukaryota</taxon>
        <taxon>Metazoa</taxon>
        <taxon>Ecdysozoa</taxon>
        <taxon>Nematoda</taxon>
        <taxon>Chromadorea</taxon>
        <taxon>Rhabditida</taxon>
        <taxon>Tylenchina</taxon>
        <taxon>Tylenchomorpha</taxon>
        <taxon>Sphaerularioidea</taxon>
        <taxon>Anguinidae</taxon>
        <taxon>Anguininae</taxon>
        <taxon>Ditylenchus</taxon>
    </lineage>
</organism>
<accession>A0AAD4MUY0</accession>
<dbReference type="AlphaFoldDB" id="A0AAD4MUY0"/>
<reference evidence="3" key="1">
    <citation type="submission" date="2022-01" db="EMBL/GenBank/DDBJ databases">
        <title>Genome Sequence Resource for Two Populations of Ditylenchus destructor, the Migratory Endoparasitic Phytonematode.</title>
        <authorList>
            <person name="Zhang H."/>
            <person name="Lin R."/>
            <person name="Xie B."/>
        </authorList>
    </citation>
    <scope>NUCLEOTIDE SEQUENCE</scope>
    <source>
        <strain evidence="3">BazhouSP</strain>
    </source>
</reference>
<comment type="caution">
    <text evidence="3">The sequence shown here is derived from an EMBL/GenBank/DDBJ whole genome shotgun (WGS) entry which is preliminary data.</text>
</comment>
<keyword evidence="4" id="KW-1185">Reference proteome</keyword>
<evidence type="ECO:0000256" key="1">
    <source>
        <dbReference type="SAM" id="MobiDB-lite"/>
    </source>
</evidence>
<feature type="compositionally biased region" description="Basic and acidic residues" evidence="1">
    <location>
        <begin position="417"/>
        <end position="428"/>
    </location>
</feature>
<feature type="transmembrane region" description="Helical" evidence="2">
    <location>
        <begin position="180"/>
        <end position="206"/>
    </location>
</feature>
<dbReference type="EMBL" id="JAKKPZ010000064">
    <property type="protein sequence ID" value="KAI1704708.1"/>
    <property type="molecule type" value="Genomic_DNA"/>
</dbReference>
<dbReference type="Proteomes" id="UP001201812">
    <property type="component" value="Unassembled WGS sequence"/>
</dbReference>
<keyword evidence="2" id="KW-0472">Membrane</keyword>
<keyword evidence="2" id="KW-0812">Transmembrane</keyword>